<dbReference type="RefSeq" id="WP_161885836.1">
    <property type="nucleotide sequence ID" value="NZ_CP017146.1"/>
</dbReference>
<feature type="domain" description="CdaR GGDEF-like" evidence="4">
    <location>
        <begin position="182"/>
        <end position="289"/>
    </location>
</feature>
<feature type="domain" description="PucR C-terminal helix-turn-helix" evidence="2">
    <location>
        <begin position="339"/>
        <end position="397"/>
    </location>
</feature>
<dbReference type="InterPro" id="IPR025736">
    <property type="entry name" value="PucR_C-HTH_dom"/>
</dbReference>
<evidence type="ECO:0000313" key="6">
    <source>
        <dbReference type="Proteomes" id="UP000464507"/>
    </source>
</evidence>
<dbReference type="Gene3D" id="1.10.10.2840">
    <property type="entry name" value="PucR C-terminal helix-turn-helix domain"/>
    <property type="match status" value="1"/>
</dbReference>
<organism evidence="5 6">
    <name type="scientific">Marisediminicola antarctica</name>
    <dbReference type="NCBI Taxonomy" id="674079"/>
    <lineage>
        <taxon>Bacteria</taxon>
        <taxon>Bacillati</taxon>
        <taxon>Actinomycetota</taxon>
        <taxon>Actinomycetes</taxon>
        <taxon>Micrococcales</taxon>
        <taxon>Microbacteriaceae</taxon>
        <taxon>Marisediminicola</taxon>
    </lineage>
</organism>
<dbReference type="OrthoDB" id="3190266at2"/>
<dbReference type="InterPro" id="IPR051448">
    <property type="entry name" value="CdaR-like_regulators"/>
</dbReference>
<dbReference type="AlphaFoldDB" id="A0A7L5AHF8"/>
<evidence type="ECO:0000259" key="4">
    <source>
        <dbReference type="Pfam" id="PF17853"/>
    </source>
</evidence>
<gene>
    <name evidence="5" type="ORF">BHD05_07235</name>
</gene>
<dbReference type="EMBL" id="CP017146">
    <property type="protein sequence ID" value="QHO69466.1"/>
    <property type="molecule type" value="Genomic_DNA"/>
</dbReference>
<sequence length="401" mass="42937">MSTSNNAVRDPGTAAHEIDADAVALFAEMLESVGTIADRIVEQILTGEHSYEESTLAVPVLQSVVTENVDALLRGLSGGHRLLDAPRRAGRVKAESGIPMAGLLHAYRLAGLQLWEEMIARSHVSQRSESLLRVSSSVWGIIDEYSNAAAESYREVIDDLGRKDQQAKSVMLLSLLEGETVHGEVSRLLRALNLPEHATYLVVAAELSGTGADPMPGIATRLRAAGIASAWATWKGEFVGLLGCISESEVAIAINVVAERAASRIGISRSLVSLADARDAVHQARMSLRCTPRANVGVRRFGSAPLDVLIVSDPSAASELRTDVLGPVLELGLKDRTPLLDTLEAWFAAEGSTAEAALRLHCHRNTVLYRLSKLTELTGRSVSRPSDAAELYAAMRAARLA</sequence>
<dbReference type="PANTHER" id="PTHR33744">
    <property type="entry name" value="CARBOHYDRATE DIACID REGULATOR"/>
    <property type="match status" value="1"/>
</dbReference>
<dbReference type="InterPro" id="IPR042070">
    <property type="entry name" value="PucR_C-HTH_sf"/>
</dbReference>
<evidence type="ECO:0000259" key="3">
    <source>
        <dbReference type="Pfam" id="PF14361"/>
    </source>
</evidence>
<evidence type="ECO:0008006" key="7">
    <source>
        <dbReference type="Google" id="ProtNLM"/>
    </source>
</evidence>
<protein>
    <recommendedName>
        <fullName evidence="7">PucR family transcriptional regulator</fullName>
    </recommendedName>
</protein>
<reference evidence="5 6" key="1">
    <citation type="submission" date="2016-09" db="EMBL/GenBank/DDBJ databases">
        <title>Complete genome sequence of microbes from the polar regions.</title>
        <authorList>
            <person name="Liao L."/>
            <person name="Chen B."/>
        </authorList>
    </citation>
    <scope>NUCLEOTIDE SEQUENCE [LARGE SCALE GENOMIC DNA]</scope>
    <source>
        <strain evidence="5 6">ZS314</strain>
    </source>
</reference>
<evidence type="ECO:0000313" key="5">
    <source>
        <dbReference type="EMBL" id="QHO69466.1"/>
    </source>
</evidence>
<dbReference type="InterPro" id="IPR025751">
    <property type="entry name" value="RsbRD_N_dom"/>
</dbReference>
<comment type="similarity">
    <text evidence="1">Belongs to the CdaR family.</text>
</comment>
<dbReference type="PANTHER" id="PTHR33744:SF1">
    <property type="entry name" value="DNA-BINDING TRANSCRIPTIONAL ACTIVATOR ADER"/>
    <property type="match status" value="1"/>
</dbReference>
<accession>A0A7L5AHF8</accession>
<dbReference type="KEGG" id="mant:BHD05_07235"/>
<proteinExistence type="inferred from homology"/>
<evidence type="ECO:0000259" key="2">
    <source>
        <dbReference type="Pfam" id="PF13556"/>
    </source>
</evidence>
<evidence type="ECO:0000256" key="1">
    <source>
        <dbReference type="ARBA" id="ARBA00006754"/>
    </source>
</evidence>
<dbReference type="InterPro" id="IPR041522">
    <property type="entry name" value="CdaR_GGDEF"/>
</dbReference>
<dbReference type="Proteomes" id="UP000464507">
    <property type="component" value="Chromosome"/>
</dbReference>
<dbReference type="Pfam" id="PF14361">
    <property type="entry name" value="RsbRD_N"/>
    <property type="match status" value="1"/>
</dbReference>
<dbReference type="Pfam" id="PF17853">
    <property type="entry name" value="GGDEF_2"/>
    <property type="match status" value="1"/>
</dbReference>
<feature type="domain" description="RsbT co-antagonist protein RsbRD N-terminal" evidence="3">
    <location>
        <begin position="35"/>
        <end position="167"/>
    </location>
</feature>
<keyword evidence="6" id="KW-1185">Reference proteome</keyword>
<dbReference type="Pfam" id="PF13556">
    <property type="entry name" value="HTH_30"/>
    <property type="match status" value="1"/>
</dbReference>
<name>A0A7L5AHF8_9MICO</name>